<evidence type="ECO:0000256" key="3">
    <source>
        <dbReference type="ARBA" id="ARBA00022448"/>
    </source>
</evidence>
<evidence type="ECO:0000256" key="1">
    <source>
        <dbReference type="ARBA" id="ARBA00004156"/>
    </source>
</evidence>
<dbReference type="Pfam" id="PF13774">
    <property type="entry name" value="Longin"/>
    <property type="match status" value="1"/>
</dbReference>
<evidence type="ECO:0000313" key="15">
    <source>
        <dbReference type="Proteomes" id="UP000001064"/>
    </source>
</evidence>
<dbReference type="PANTHER" id="PTHR21136">
    <property type="entry name" value="SNARE PROTEINS"/>
    <property type="match status" value="1"/>
</dbReference>
<dbReference type="CDD" id="cd14824">
    <property type="entry name" value="Longin"/>
    <property type="match status" value="1"/>
</dbReference>
<dbReference type="GO" id="GO:0030666">
    <property type="term" value="C:endocytic vesicle membrane"/>
    <property type="evidence" value="ECO:0007669"/>
    <property type="project" value="EnsemblProtists"/>
</dbReference>
<keyword evidence="8" id="KW-0968">Cytoplasmic vesicle</keyword>
<dbReference type="GO" id="GO:0005765">
    <property type="term" value="C:lysosomal membrane"/>
    <property type="evidence" value="ECO:0007669"/>
    <property type="project" value="EnsemblProtists"/>
</dbReference>
<feature type="transmembrane region" description="Helical" evidence="11">
    <location>
        <begin position="189"/>
        <end position="212"/>
    </location>
</feature>
<dbReference type="InterPro" id="IPR051097">
    <property type="entry name" value="Synaptobrevin-like_transport"/>
</dbReference>
<keyword evidence="6 11" id="KW-1133">Transmembrane helix</keyword>
<dbReference type="AlphaFoldDB" id="F0ZLC2"/>
<keyword evidence="7 11" id="KW-0472">Membrane</keyword>
<dbReference type="GO" id="GO:0031902">
    <property type="term" value="C:late endosome membrane"/>
    <property type="evidence" value="ECO:0007669"/>
    <property type="project" value="EnsemblProtists"/>
</dbReference>
<evidence type="ECO:0000256" key="5">
    <source>
        <dbReference type="ARBA" id="ARBA00022927"/>
    </source>
</evidence>
<organism evidence="14 15">
    <name type="scientific">Dictyostelium purpureum</name>
    <name type="common">Slime mold</name>
    <dbReference type="NCBI Taxonomy" id="5786"/>
    <lineage>
        <taxon>Eukaryota</taxon>
        <taxon>Amoebozoa</taxon>
        <taxon>Evosea</taxon>
        <taxon>Eumycetozoa</taxon>
        <taxon>Dictyostelia</taxon>
        <taxon>Dictyosteliales</taxon>
        <taxon>Dictyosteliaceae</taxon>
        <taxon>Dictyostelium</taxon>
    </lineage>
</organism>
<dbReference type="GO" id="GO:0031201">
    <property type="term" value="C:SNARE complex"/>
    <property type="evidence" value="ECO:0007669"/>
    <property type="project" value="EnsemblProtists"/>
</dbReference>
<dbReference type="Pfam" id="PF00957">
    <property type="entry name" value="Synaptobrevin"/>
    <property type="match status" value="1"/>
</dbReference>
<keyword evidence="4 11" id="KW-0812">Transmembrane</keyword>
<evidence type="ECO:0000256" key="8">
    <source>
        <dbReference type="ARBA" id="ARBA00023329"/>
    </source>
</evidence>
<dbReference type="Gene3D" id="1.20.5.110">
    <property type="match status" value="1"/>
</dbReference>
<dbReference type="FunCoup" id="F0ZLC2">
    <property type="interactions" value="27"/>
</dbReference>
<dbReference type="GO" id="GO:0045335">
    <property type="term" value="C:phagocytic vesicle"/>
    <property type="evidence" value="ECO:0007669"/>
    <property type="project" value="EnsemblProtists"/>
</dbReference>
<keyword evidence="5" id="KW-0653">Protein transport</keyword>
<evidence type="ECO:0000256" key="10">
    <source>
        <dbReference type="PROSITE-ProRule" id="PRU00290"/>
    </source>
</evidence>
<comment type="similarity">
    <text evidence="2">Belongs to the synaptobrevin family.</text>
</comment>
<dbReference type="EMBL" id="GL871065">
    <property type="protein sequence ID" value="EGC35290.1"/>
    <property type="molecule type" value="Genomic_DNA"/>
</dbReference>
<reference evidence="15" key="1">
    <citation type="journal article" date="2011" name="Genome Biol.">
        <title>Comparative genomics of the social amoebae Dictyostelium discoideum and Dictyostelium purpureum.</title>
        <authorList>
            <consortium name="US DOE Joint Genome Institute (JGI-PGF)"/>
            <person name="Sucgang R."/>
            <person name="Kuo A."/>
            <person name="Tian X."/>
            <person name="Salerno W."/>
            <person name="Parikh A."/>
            <person name="Feasley C.L."/>
            <person name="Dalin E."/>
            <person name="Tu H."/>
            <person name="Huang E."/>
            <person name="Barry K."/>
            <person name="Lindquist E."/>
            <person name="Shapiro H."/>
            <person name="Bruce D."/>
            <person name="Schmutz J."/>
            <person name="Salamov A."/>
            <person name="Fey P."/>
            <person name="Gaudet P."/>
            <person name="Anjard C."/>
            <person name="Babu M.M."/>
            <person name="Basu S."/>
            <person name="Bushmanova Y."/>
            <person name="van der Wel H."/>
            <person name="Katoh-Kurasawa M."/>
            <person name="Dinh C."/>
            <person name="Coutinho P.M."/>
            <person name="Saito T."/>
            <person name="Elias M."/>
            <person name="Schaap P."/>
            <person name="Kay R.R."/>
            <person name="Henrissat B."/>
            <person name="Eichinger L."/>
            <person name="Rivero F."/>
            <person name="Putnam N.H."/>
            <person name="West C.M."/>
            <person name="Loomis W.F."/>
            <person name="Chisholm R.L."/>
            <person name="Shaulsky G."/>
            <person name="Strassmann J.E."/>
            <person name="Queller D.C."/>
            <person name="Kuspa A."/>
            <person name="Grigoriev I.V."/>
        </authorList>
    </citation>
    <scope>NUCLEOTIDE SEQUENCE [LARGE SCALE GENOMIC DNA]</scope>
    <source>
        <strain evidence="15">QSDP1</strain>
    </source>
</reference>
<dbReference type="InParanoid" id="F0ZLC2"/>
<dbReference type="RefSeq" id="XP_003288216.1">
    <property type="nucleotide sequence ID" value="XM_003288168.1"/>
</dbReference>
<accession>F0ZLC2</accession>
<keyword evidence="15" id="KW-1185">Reference proteome</keyword>
<dbReference type="OMA" id="HYENRIV"/>
<feature type="domain" description="V-SNARE coiled-coil homology" evidence="13">
    <location>
        <begin position="125"/>
        <end position="185"/>
    </location>
</feature>
<dbReference type="Proteomes" id="UP000001064">
    <property type="component" value="Unassembled WGS sequence"/>
</dbReference>
<protein>
    <submittedName>
        <fullName evidence="14">Vesicle-associated membrane protein 7</fullName>
    </submittedName>
</protein>
<dbReference type="FunFam" id="3.30.450.50:FF:000015">
    <property type="entry name" value="Synaptobrevin 2 isoform 1"/>
    <property type="match status" value="1"/>
</dbReference>
<dbReference type="PROSITE" id="PS50859">
    <property type="entry name" value="LONGIN"/>
    <property type="match status" value="1"/>
</dbReference>
<dbReference type="OrthoDB" id="248747at2759"/>
<dbReference type="InterPro" id="IPR042855">
    <property type="entry name" value="V_SNARE_CC"/>
</dbReference>
<evidence type="ECO:0000259" key="13">
    <source>
        <dbReference type="PROSITE" id="PS50892"/>
    </source>
</evidence>
<evidence type="ECO:0000256" key="6">
    <source>
        <dbReference type="ARBA" id="ARBA00022989"/>
    </source>
</evidence>
<dbReference type="GO" id="GO:0005886">
    <property type="term" value="C:plasma membrane"/>
    <property type="evidence" value="ECO:0007669"/>
    <property type="project" value="EnsemblProtists"/>
</dbReference>
<dbReference type="SMART" id="SM01270">
    <property type="entry name" value="Longin"/>
    <property type="match status" value="1"/>
</dbReference>
<dbReference type="KEGG" id="dpp:DICPUDRAFT_33651"/>
<evidence type="ECO:0000256" key="9">
    <source>
        <dbReference type="ARBA" id="ARBA00046280"/>
    </source>
</evidence>
<dbReference type="GO" id="GO:0008333">
    <property type="term" value="P:endosome to lysosome transport"/>
    <property type="evidence" value="ECO:0007669"/>
    <property type="project" value="EnsemblProtists"/>
</dbReference>
<dbReference type="InterPro" id="IPR010908">
    <property type="entry name" value="Longin_dom"/>
</dbReference>
<proteinExistence type="inferred from homology"/>
<dbReference type="PROSITE" id="PS50892">
    <property type="entry name" value="V_SNARE"/>
    <property type="match status" value="1"/>
</dbReference>
<dbReference type="FunFam" id="1.20.5.110:FF:000004">
    <property type="entry name" value="Vesicle-associated membrane protein 7"/>
    <property type="match status" value="1"/>
</dbReference>
<dbReference type="VEuPathDB" id="AmoebaDB:DICPUDRAFT_33651"/>
<comment type="subcellular location">
    <subcellularLocation>
        <location evidence="1">Cytoplasmic vesicle membrane</location>
    </subcellularLocation>
    <subcellularLocation>
        <location evidence="9">Endomembrane system</location>
        <topology evidence="9">Single-pass type IV membrane protein</topology>
    </subcellularLocation>
</comment>
<dbReference type="PANTHER" id="PTHR21136:SF114">
    <property type="entry name" value="VESICLE-ASSOCIATED MEMBRANE PROTEIN 7A"/>
    <property type="match status" value="1"/>
</dbReference>
<evidence type="ECO:0000256" key="11">
    <source>
        <dbReference type="SAM" id="Phobius"/>
    </source>
</evidence>
<dbReference type="STRING" id="5786.F0ZLC2"/>
<dbReference type="InterPro" id="IPR001388">
    <property type="entry name" value="Synaptobrevin-like"/>
</dbReference>
<dbReference type="GO" id="GO:0015031">
    <property type="term" value="P:protein transport"/>
    <property type="evidence" value="ECO:0007669"/>
    <property type="project" value="UniProtKB-KW"/>
</dbReference>
<evidence type="ECO:0000313" key="14">
    <source>
        <dbReference type="EMBL" id="EGC35290.1"/>
    </source>
</evidence>
<dbReference type="Gene3D" id="3.30.450.50">
    <property type="entry name" value="Longin domain"/>
    <property type="match status" value="1"/>
</dbReference>
<dbReference type="GeneID" id="10501633"/>
<dbReference type="InterPro" id="IPR011012">
    <property type="entry name" value="Longin-like_dom_sf"/>
</dbReference>
<dbReference type="SUPFAM" id="SSF64356">
    <property type="entry name" value="SNARE-like"/>
    <property type="match status" value="1"/>
</dbReference>
<evidence type="ECO:0000259" key="12">
    <source>
        <dbReference type="PROSITE" id="PS50859"/>
    </source>
</evidence>
<dbReference type="PRINTS" id="PR00219">
    <property type="entry name" value="SYNAPTOBREVN"/>
</dbReference>
<gene>
    <name evidence="14" type="ORF">DICPUDRAFT_33651</name>
</gene>
<evidence type="ECO:0000256" key="7">
    <source>
        <dbReference type="ARBA" id="ARBA00023136"/>
    </source>
</evidence>
<dbReference type="SUPFAM" id="SSF58038">
    <property type="entry name" value="SNARE fusion complex"/>
    <property type="match status" value="1"/>
</dbReference>
<keyword evidence="10" id="KW-0175">Coiled coil</keyword>
<dbReference type="CDD" id="cd15843">
    <property type="entry name" value="R-SNARE"/>
    <property type="match status" value="1"/>
</dbReference>
<dbReference type="eggNOG" id="KOG0859">
    <property type="taxonomic scope" value="Eukaryota"/>
</dbReference>
<sequence>MSTNDILYACVSYKGVVLVEHKMVNGNFIDLAKKLVAKIPPNSKKIYSSENHNFHYISENDLAFLCLCHEKFGVQIPAEFLMDVKVRFISTFGQSFAHNLNGNYEPFARTLEERMRHYSNPKSNKMNLVMDQVSEARGVITDAIEKTIHRGEKIEIIVDKTERLQAESFQFKSNSVQLKRKLWWQNKKLAIVIAIVVIILIAVITLSVLKYFKVI</sequence>
<name>F0ZLC2_DICPU</name>
<feature type="domain" description="Longin" evidence="12">
    <location>
        <begin position="6"/>
        <end position="112"/>
    </location>
</feature>
<dbReference type="GO" id="GO:0006906">
    <property type="term" value="P:vesicle fusion"/>
    <property type="evidence" value="ECO:0007669"/>
    <property type="project" value="EnsemblProtists"/>
</dbReference>
<evidence type="ECO:0000256" key="4">
    <source>
        <dbReference type="ARBA" id="ARBA00022692"/>
    </source>
</evidence>
<evidence type="ECO:0000256" key="2">
    <source>
        <dbReference type="ARBA" id="ARBA00008025"/>
    </source>
</evidence>
<keyword evidence="3" id="KW-0813">Transport</keyword>